<dbReference type="SUPFAM" id="SSF49464">
    <property type="entry name" value="Carboxypeptidase regulatory domain-like"/>
    <property type="match status" value="1"/>
</dbReference>
<evidence type="ECO:0000313" key="7">
    <source>
        <dbReference type="EMBL" id="SNT41094.1"/>
    </source>
</evidence>
<keyword evidence="2" id="KW-0472">Membrane</keyword>
<dbReference type="InterPro" id="IPR012910">
    <property type="entry name" value="Plug_dom"/>
</dbReference>
<proteinExistence type="predicted"/>
<feature type="domain" description="TonB-dependent receptor plug" evidence="5">
    <location>
        <begin position="146"/>
        <end position="245"/>
    </location>
</feature>
<dbReference type="Gene3D" id="2.40.170.20">
    <property type="entry name" value="TonB-dependent receptor, beta-barrel domain"/>
    <property type="match status" value="1"/>
</dbReference>
<evidence type="ECO:0000259" key="5">
    <source>
        <dbReference type="Pfam" id="PF07715"/>
    </source>
</evidence>
<dbReference type="GO" id="GO:0009279">
    <property type="term" value="C:cell outer membrane"/>
    <property type="evidence" value="ECO:0007669"/>
    <property type="project" value="UniProtKB-SubCell"/>
</dbReference>
<keyword evidence="3" id="KW-0998">Cell outer membrane</keyword>
<dbReference type="InterPro" id="IPR037066">
    <property type="entry name" value="Plug_dom_sf"/>
</dbReference>
<evidence type="ECO:0000256" key="1">
    <source>
        <dbReference type="ARBA" id="ARBA00004442"/>
    </source>
</evidence>
<feature type="chain" id="PRO_5013054327" evidence="4">
    <location>
        <begin position="35"/>
        <end position="1181"/>
    </location>
</feature>
<dbReference type="AlphaFoldDB" id="A0A239MG58"/>
<keyword evidence="4" id="KW-0732">Signal</keyword>
<dbReference type="Pfam" id="PF25183">
    <property type="entry name" value="OMP_b-brl_4"/>
    <property type="match status" value="1"/>
</dbReference>
<protein>
    <submittedName>
        <fullName evidence="7">TonB-dependent Receptor Plug Domain</fullName>
    </submittedName>
</protein>
<dbReference type="SUPFAM" id="SSF56935">
    <property type="entry name" value="Porins"/>
    <property type="match status" value="1"/>
</dbReference>
<dbReference type="EMBL" id="FZOU01000012">
    <property type="protein sequence ID" value="SNT41094.1"/>
    <property type="molecule type" value="Genomic_DNA"/>
</dbReference>
<dbReference type="Pfam" id="PF13620">
    <property type="entry name" value="CarboxypepD_reg"/>
    <property type="match status" value="1"/>
</dbReference>
<gene>
    <name evidence="7" type="ORF">SAMN05421770_1125</name>
</gene>
<dbReference type="OrthoDB" id="97893at2"/>
<reference evidence="7 8" key="1">
    <citation type="submission" date="2017-06" db="EMBL/GenBank/DDBJ databases">
        <authorList>
            <person name="Kim H.J."/>
            <person name="Triplett B.A."/>
        </authorList>
    </citation>
    <scope>NUCLEOTIDE SEQUENCE [LARGE SCALE GENOMIC DNA]</scope>
    <source>
        <strain evidence="7 8">DSM 18704</strain>
    </source>
</reference>
<dbReference type="Proteomes" id="UP000198356">
    <property type="component" value="Unassembled WGS sequence"/>
</dbReference>
<evidence type="ECO:0000313" key="8">
    <source>
        <dbReference type="Proteomes" id="UP000198356"/>
    </source>
</evidence>
<evidence type="ECO:0000256" key="4">
    <source>
        <dbReference type="SAM" id="SignalP"/>
    </source>
</evidence>
<keyword evidence="8" id="KW-1185">Reference proteome</keyword>
<evidence type="ECO:0000259" key="6">
    <source>
        <dbReference type="Pfam" id="PF25183"/>
    </source>
</evidence>
<evidence type="ECO:0000256" key="2">
    <source>
        <dbReference type="ARBA" id="ARBA00023136"/>
    </source>
</evidence>
<feature type="signal peptide" evidence="4">
    <location>
        <begin position="1"/>
        <end position="34"/>
    </location>
</feature>
<dbReference type="RefSeq" id="WP_089410288.1">
    <property type="nucleotide sequence ID" value="NZ_FZOU01000012.1"/>
</dbReference>
<dbReference type="InterPro" id="IPR008969">
    <property type="entry name" value="CarboxyPept-like_regulatory"/>
</dbReference>
<dbReference type="Pfam" id="PF07715">
    <property type="entry name" value="Plug"/>
    <property type="match status" value="1"/>
</dbReference>
<dbReference type="InterPro" id="IPR057601">
    <property type="entry name" value="Oar-like_b-barrel"/>
</dbReference>
<dbReference type="Gene3D" id="2.170.130.10">
    <property type="entry name" value="TonB-dependent receptor, plug domain"/>
    <property type="match status" value="1"/>
</dbReference>
<name>A0A239MG58_9BACT</name>
<sequence>MQSYTQHRRSFSQALRALSLCVALASPAMLHAQAQNTGAVAGSVFDSAHNLIVGAAVTLTSEDRGNVYKIASSAQGEYTFNDVPVGTYTLEVTAPGFSTFVSHHVVIDSDTRLRIDSTLATGAVDTQVVVSADQAAVDTQSATVGQVIDNELVENLPIDGNNVVALAALLPGVTDVSAPTTFTDENGGATFSANGARGNSNLFLFDGLLWNNLYLNTGINYPNHAALNQVSVQLNNYSAQYGRSAGSIFNVVSKSGGNTTHGEIFFHYHDATLTDATNYFTHNVTPQQTAQYGGAVNGAIFRDKLFYAAEFQGLTGYSGVTANAETLSAAEEGLNPDGTPYMCTNPALAGKQCASFAADAQPGVSSSKLIINPIGASPIPASFGVNIAVAKSQIQSTWNALGNSSTSPCINTLTTLGAGFLVNAEIPAECFDPTVQAIIHKGYIPAPTVYLGGSQLPYSSPAATRPQREYGGFLRLDYNITPRQTLAARFYRTENSDSTANGGGDANVGVPTYEVDYNRAFITAGSLSHTFILTQNLVNVATIGYKRYDYGVVPSDNTTLATLGSQFQYPGYQSLPTISVSTRFTLGNSSDAFTRSIGENEELVDNLSLAKGRHNFQFGVDYLREQYLNVRTNVGSFSFLGNPGFTDAQASDFIMGLVYQESFGNTQRISARQNAVYAYAQDQWRATARMNVTYGVRYELPQPWYQPDGQAATFVRGYQSIVIPNAPAGLAFVGDPGIPKSLIKPDYSNISPRIGISYDLFGNGKTAIRAGFGTFYDAIPATIVGLTQPYTYRANYTLPAGSLTNPLLGFPSIPQNFTGKGTAQFTQPYSVIAPDSNFRNSYTLAVNLGFQQRITSGSILEMNYIGRFSRHQLIAVDQNPAIVDCSGAYFQANPTLYCGSFVAQGNPASNYAGRVKYLGYNYGGGGIVDLESAATANYNALQITYRQRAFRNLTLLGNYTYSRAIDEQSSLSTSSSVSEPQNIAINYGVSDQNATQIFNMGWRLGLGKFRNANSLVKNVFNDWAFNGIYNARTGHPVNVTFGGDELGTDEPGQRAYLIPGMNPFLPSNRHRTQKIAQWFNSAAFQKPAPFTATNIGRNFIIGPAYINTQFSLTKELRFHKLGESTRAQFRAEAFNVFNTVNLGQPRANYSASLAQSLTFGSINSVGTNGNRRIQFGVIIYF</sequence>
<comment type="subcellular location">
    <subcellularLocation>
        <location evidence="1">Cell outer membrane</location>
    </subcellularLocation>
</comment>
<dbReference type="Gene3D" id="2.60.40.1120">
    <property type="entry name" value="Carboxypeptidase-like, regulatory domain"/>
    <property type="match status" value="1"/>
</dbReference>
<accession>A0A239MG58</accession>
<dbReference type="InterPro" id="IPR036942">
    <property type="entry name" value="Beta-barrel_TonB_sf"/>
</dbReference>
<evidence type="ECO:0000256" key="3">
    <source>
        <dbReference type="ARBA" id="ARBA00023237"/>
    </source>
</evidence>
<organism evidence="7 8">
    <name type="scientific">Granulicella rosea</name>
    <dbReference type="NCBI Taxonomy" id="474952"/>
    <lineage>
        <taxon>Bacteria</taxon>
        <taxon>Pseudomonadati</taxon>
        <taxon>Acidobacteriota</taxon>
        <taxon>Terriglobia</taxon>
        <taxon>Terriglobales</taxon>
        <taxon>Acidobacteriaceae</taxon>
        <taxon>Granulicella</taxon>
    </lineage>
</organism>
<keyword evidence="7" id="KW-0675">Receptor</keyword>
<feature type="domain" description="TonB-dependent transporter Oar-like beta-barrel" evidence="6">
    <location>
        <begin position="252"/>
        <end position="1174"/>
    </location>
</feature>